<evidence type="ECO:0000313" key="1">
    <source>
        <dbReference type="EMBL" id="NGZ85909.1"/>
    </source>
</evidence>
<dbReference type="EMBL" id="JAADJT010000007">
    <property type="protein sequence ID" value="NGZ85909.1"/>
    <property type="molecule type" value="Genomic_DNA"/>
</dbReference>
<proteinExistence type="predicted"/>
<protein>
    <submittedName>
        <fullName evidence="1">Uncharacterized protein</fullName>
    </submittedName>
</protein>
<organism evidence="1 2">
    <name type="scientific">Duganella aceris</name>
    <dbReference type="NCBI Taxonomy" id="2703883"/>
    <lineage>
        <taxon>Bacteria</taxon>
        <taxon>Pseudomonadati</taxon>
        <taxon>Pseudomonadota</taxon>
        <taxon>Betaproteobacteria</taxon>
        <taxon>Burkholderiales</taxon>
        <taxon>Oxalobacteraceae</taxon>
        <taxon>Telluria group</taxon>
        <taxon>Duganella</taxon>
    </lineage>
</organism>
<dbReference type="Proteomes" id="UP000666369">
    <property type="component" value="Unassembled WGS sequence"/>
</dbReference>
<dbReference type="RefSeq" id="WP_166105367.1">
    <property type="nucleotide sequence ID" value="NZ_JAADJT010000007.1"/>
</dbReference>
<reference evidence="2" key="2">
    <citation type="submission" date="2023-07" db="EMBL/GenBank/DDBJ databases">
        <title>Duganella aceri sp. nov., isolated from tree sap.</title>
        <authorList>
            <person name="Kim I.S."/>
        </authorList>
    </citation>
    <scope>NUCLEOTIDE SEQUENCE [LARGE SCALE GENOMIC DNA]</scope>
    <source>
        <strain evidence="2">SAP-35</strain>
    </source>
</reference>
<reference evidence="1 2" key="1">
    <citation type="submission" date="2020-01" db="EMBL/GenBank/DDBJ databases">
        <authorList>
            <person name="Lee S.D."/>
        </authorList>
    </citation>
    <scope>NUCLEOTIDE SEQUENCE [LARGE SCALE GENOMIC DNA]</scope>
    <source>
        <strain evidence="1 2">SAP-35</strain>
    </source>
</reference>
<name>A0ABX0FNA7_9BURK</name>
<gene>
    <name evidence="1" type="ORF">GW587_16810</name>
</gene>
<comment type="caution">
    <text evidence="1">The sequence shown here is derived from an EMBL/GenBank/DDBJ whole genome shotgun (WGS) entry which is preliminary data.</text>
</comment>
<sequence>MSDEEYERYLSIVQAPLGQRLDAGESATIAVAEARQLVAVIDENKARS</sequence>
<evidence type="ECO:0000313" key="2">
    <source>
        <dbReference type="Proteomes" id="UP000666369"/>
    </source>
</evidence>
<accession>A0ABX0FNA7</accession>
<keyword evidence="2" id="KW-1185">Reference proteome</keyword>